<gene>
    <name evidence="1" type="ORF">SS1G_10765</name>
</gene>
<dbReference type="GeneID" id="5484409"/>
<dbReference type="EMBL" id="CH476636">
    <property type="protein sequence ID" value="EDN94890.1"/>
    <property type="molecule type" value="Genomic_DNA"/>
</dbReference>
<dbReference type="InParanoid" id="A7EZJ8"/>
<proteinExistence type="predicted"/>
<name>A7EZJ8_SCLS1</name>
<protein>
    <submittedName>
        <fullName evidence="1">Uncharacterized protein</fullName>
    </submittedName>
</protein>
<dbReference type="AlphaFoldDB" id="A7EZJ8"/>
<evidence type="ECO:0000313" key="1">
    <source>
        <dbReference type="EMBL" id="EDN94890.1"/>
    </source>
</evidence>
<keyword evidence="2" id="KW-1185">Reference proteome</keyword>
<dbReference type="KEGG" id="ssl:SS1G_10765"/>
<accession>A7EZJ8</accession>
<reference evidence="2" key="1">
    <citation type="journal article" date="2011" name="PLoS Genet.">
        <title>Genomic analysis of the necrotrophic fungal pathogens Sclerotinia sclerotiorum and Botrytis cinerea.</title>
        <authorList>
            <person name="Amselem J."/>
            <person name="Cuomo C.A."/>
            <person name="van Kan J.A."/>
            <person name="Viaud M."/>
            <person name="Benito E.P."/>
            <person name="Couloux A."/>
            <person name="Coutinho P.M."/>
            <person name="de Vries R.P."/>
            <person name="Dyer P.S."/>
            <person name="Fillinger S."/>
            <person name="Fournier E."/>
            <person name="Gout L."/>
            <person name="Hahn M."/>
            <person name="Kohn L."/>
            <person name="Lapalu N."/>
            <person name="Plummer K.M."/>
            <person name="Pradier J.M."/>
            <person name="Quevillon E."/>
            <person name="Sharon A."/>
            <person name="Simon A."/>
            <person name="ten Have A."/>
            <person name="Tudzynski B."/>
            <person name="Tudzynski P."/>
            <person name="Wincker P."/>
            <person name="Andrew M."/>
            <person name="Anthouard V."/>
            <person name="Beever R.E."/>
            <person name="Beffa R."/>
            <person name="Benoit I."/>
            <person name="Bouzid O."/>
            <person name="Brault B."/>
            <person name="Chen Z."/>
            <person name="Choquer M."/>
            <person name="Collemare J."/>
            <person name="Cotton P."/>
            <person name="Danchin E.G."/>
            <person name="Da Silva C."/>
            <person name="Gautier A."/>
            <person name="Giraud C."/>
            <person name="Giraud T."/>
            <person name="Gonzalez C."/>
            <person name="Grossetete S."/>
            <person name="Guldener U."/>
            <person name="Henrissat B."/>
            <person name="Howlett B.J."/>
            <person name="Kodira C."/>
            <person name="Kretschmer M."/>
            <person name="Lappartient A."/>
            <person name="Leroch M."/>
            <person name="Levis C."/>
            <person name="Mauceli E."/>
            <person name="Neuveglise C."/>
            <person name="Oeser B."/>
            <person name="Pearson M."/>
            <person name="Poulain J."/>
            <person name="Poussereau N."/>
            <person name="Quesneville H."/>
            <person name="Rascle C."/>
            <person name="Schumacher J."/>
            <person name="Segurens B."/>
            <person name="Sexton A."/>
            <person name="Silva E."/>
            <person name="Sirven C."/>
            <person name="Soanes D.M."/>
            <person name="Talbot N.J."/>
            <person name="Templeton M."/>
            <person name="Yandava C."/>
            <person name="Yarden O."/>
            <person name="Zeng Q."/>
            <person name="Rollins J.A."/>
            <person name="Lebrun M.H."/>
            <person name="Dickman M."/>
        </authorList>
    </citation>
    <scope>NUCLEOTIDE SEQUENCE [LARGE SCALE GENOMIC DNA]</scope>
    <source>
        <strain evidence="2">ATCC 18683 / 1980 / Ss-1</strain>
    </source>
</reference>
<dbReference type="Proteomes" id="UP000001312">
    <property type="component" value="Unassembled WGS sequence"/>
</dbReference>
<evidence type="ECO:0000313" key="2">
    <source>
        <dbReference type="Proteomes" id="UP000001312"/>
    </source>
</evidence>
<dbReference type="RefSeq" id="XP_001588318.1">
    <property type="nucleotide sequence ID" value="XM_001588268.1"/>
</dbReference>
<organism evidence="1 2">
    <name type="scientific">Sclerotinia sclerotiorum (strain ATCC 18683 / 1980 / Ss-1)</name>
    <name type="common">White mold</name>
    <name type="synonym">Whetzelinia sclerotiorum</name>
    <dbReference type="NCBI Taxonomy" id="665079"/>
    <lineage>
        <taxon>Eukaryota</taxon>
        <taxon>Fungi</taxon>
        <taxon>Dikarya</taxon>
        <taxon>Ascomycota</taxon>
        <taxon>Pezizomycotina</taxon>
        <taxon>Leotiomycetes</taxon>
        <taxon>Helotiales</taxon>
        <taxon>Sclerotiniaceae</taxon>
        <taxon>Sclerotinia</taxon>
    </lineage>
</organism>
<sequence>MYAKNQQDRWKKLSKHETLGLALFGALVVFA</sequence>